<name>A0A3B1DST1_9ZZZZ</name>
<dbReference type="Gene3D" id="3.30.700.10">
    <property type="entry name" value="Glycoprotein, Type 4 Pilin"/>
    <property type="match status" value="1"/>
</dbReference>
<protein>
    <recommendedName>
        <fullName evidence="3">General secretion pathway GspH domain-containing protein</fullName>
    </recommendedName>
</protein>
<keyword evidence="1" id="KW-0812">Transmembrane</keyword>
<reference evidence="2" key="1">
    <citation type="submission" date="2018-06" db="EMBL/GenBank/DDBJ databases">
        <authorList>
            <person name="Zhirakovskaya E."/>
        </authorList>
    </citation>
    <scope>NUCLEOTIDE SEQUENCE</scope>
</reference>
<evidence type="ECO:0008006" key="3">
    <source>
        <dbReference type="Google" id="ProtNLM"/>
    </source>
</evidence>
<dbReference type="InterPro" id="IPR045584">
    <property type="entry name" value="Pilin-like"/>
</dbReference>
<dbReference type="EMBL" id="UOGK01000203">
    <property type="protein sequence ID" value="VAX39148.1"/>
    <property type="molecule type" value="Genomic_DNA"/>
</dbReference>
<evidence type="ECO:0000313" key="2">
    <source>
        <dbReference type="EMBL" id="VAX39148.1"/>
    </source>
</evidence>
<keyword evidence="1" id="KW-0472">Membrane</keyword>
<gene>
    <name evidence="2" type="ORF">MNBD_PLANCTO03-2408</name>
</gene>
<accession>A0A3B1DST1</accession>
<feature type="transmembrane region" description="Helical" evidence="1">
    <location>
        <begin position="20"/>
        <end position="38"/>
    </location>
</feature>
<organism evidence="2">
    <name type="scientific">hydrothermal vent metagenome</name>
    <dbReference type="NCBI Taxonomy" id="652676"/>
    <lineage>
        <taxon>unclassified sequences</taxon>
        <taxon>metagenomes</taxon>
        <taxon>ecological metagenomes</taxon>
    </lineage>
</organism>
<evidence type="ECO:0000256" key="1">
    <source>
        <dbReference type="SAM" id="Phobius"/>
    </source>
</evidence>
<sequence length="192" mass="20712">MHTPRPTPRTIGRSLGGYTLAEMLIVIVILGISGALVIPHTSQAQVLRIHAAVRTLVSDITFAQTDALAYQKRRAVIFDEELNTYTVAEVIVSSGGEVSYIPLYKGGGPDGQFIVDFDLNGFDGARLRMPDFDGDAILIFDEIGAPVSDGALDDAAGLGSIYIEGSEQVFRIDISPYTGQVRVEKVDELPDE</sequence>
<dbReference type="AlphaFoldDB" id="A0A3B1DST1"/>
<keyword evidence="1" id="KW-1133">Transmembrane helix</keyword>
<dbReference type="NCBIfam" id="TIGR02532">
    <property type="entry name" value="IV_pilin_GFxxxE"/>
    <property type="match status" value="1"/>
</dbReference>
<dbReference type="InterPro" id="IPR012902">
    <property type="entry name" value="N_methyl_site"/>
</dbReference>
<dbReference type="SUPFAM" id="SSF54523">
    <property type="entry name" value="Pili subunits"/>
    <property type="match status" value="1"/>
</dbReference>
<proteinExistence type="predicted"/>